<accession>A0A7J7D5Y9</accession>
<dbReference type="PANTHER" id="PTHR34191:SF9">
    <property type="entry name" value="F6D8.10"/>
    <property type="match status" value="1"/>
</dbReference>
<evidence type="ECO:0000313" key="3">
    <source>
        <dbReference type="Proteomes" id="UP000593562"/>
    </source>
</evidence>
<dbReference type="AlphaFoldDB" id="A0A7J7D5Y9"/>
<protein>
    <submittedName>
        <fullName evidence="2">Late embryogenesis abundant protein 2-like</fullName>
    </submittedName>
</protein>
<keyword evidence="3" id="KW-1185">Reference proteome</keyword>
<sequence>MASTGHDLSHKAGELSGQAQTGEQVKSMAQGAATAVKNTLGMNPDNTNPSSNTTISTANQPSNPTPTKI</sequence>
<reference evidence="2 3" key="1">
    <citation type="journal article" date="2020" name="Nat. Commun.">
        <title>Genome of Tripterygium wilfordii and identification of cytochrome P450 involved in triptolide biosynthesis.</title>
        <authorList>
            <person name="Tu L."/>
            <person name="Su P."/>
            <person name="Zhang Z."/>
            <person name="Gao L."/>
            <person name="Wang J."/>
            <person name="Hu T."/>
            <person name="Zhou J."/>
            <person name="Zhang Y."/>
            <person name="Zhao Y."/>
            <person name="Liu Y."/>
            <person name="Song Y."/>
            <person name="Tong Y."/>
            <person name="Lu Y."/>
            <person name="Yang J."/>
            <person name="Xu C."/>
            <person name="Jia M."/>
            <person name="Peters R.J."/>
            <person name="Huang L."/>
            <person name="Gao W."/>
        </authorList>
    </citation>
    <scope>NUCLEOTIDE SEQUENCE [LARGE SCALE GENOMIC DNA]</scope>
    <source>
        <strain evidence="3">cv. XIE 37</strain>
        <tissue evidence="2">Leaf</tissue>
    </source>
</reference>
<evidence type="ECO:0000313" key="2">
    <source>
        <dbReference type="EMBL" id="KAF5741721.1"/>
    </source>
</evidence>
<feature type="region of interest" description="Disordered" evidence="1">
    <location>
        <begin position="1"/>
        <end position="69"/>
    </location>
</feature>
<dbReference type="InParanoid" id="A0A7J7D5Y9"/>
<name>A0A7J7D5Y9_TRIWF</name>
<feature type="compositionally biased region" description="Polar residues" evidence="1">
    <location>
        <begin position="36"/>
        <end position="45"/>
    </location>
</feature>
<comment type="caution">
    <text evidence="2">The sequence shown here is derived from an EMBL/GenBank/DDBJ whole genome shotgun (WGS) entry which is preliminary data.</text>
</comment>
<dbReference type="PANTHER" id="PTHR34191">
    <property type="entry name" value="LATE EMBRYOGENESIS ABUNDANT PROTEIN (LEA) FAMILY PROTEIN"/>
    <property type="match status" value="1"/>
</dbReference>
<dbReference type="EMBL" id="JAAARO010000010">
    <property type="protein sequence ID" value="KAF5741721.1"/>
    <property type="molecule type" value="Genomic_DNA"/>
</dbReference>
<proteinExistence type="predicted"/>
<dbReference type="Proteomes" id="UP000593562">
    <property type="component" value="Unassembled WGS sequence"/>
</dbReference>
<feature type="compositionally biased region" description="Polar residues" evidence="1">
    <location>
        <begin position="60"/>
        <end position="69"/>
    </location>
</feature>
<gene>
    <name evidence="2" type="ORF">HS088_TW10G00725</name>
</gene>
<evidence type="ECO:0000256" key="1">
    <source>
        <dbReference type="SAM" id="MobiDB-lite"/>
    </source>
</evidence>
<feature type="compositionally biased region" description="Low complexity" evidence="1">
    <location>
        <begin position="46"/>
        <end position="59"/>
    </location>
</feature>
<organism evidence="2 3">
    <name type="scientific">Tripterygium wilfordii</name>
    <name type="common">Thunder God vine</name>
    <dbReference type="NCBI Taxonomy" id="458696"/>
    <lineage>
        <taxon>Eukaryota</taxon>
        <taxon>Viridiplantae</taxon>
        <taxon>Streptophyta</taxon>
        <taxon>Embryophyta</taxon>
        <taxon>Tracheophyta</taxon>
        <taxon>Spermatophyta</taxon>
        <taxon>Magnoliopsida</taxon>
        <taxon>eudicotyledons</taxon>
        <taxon>Gunneridae</taxon>
        <taxon>Pentapetalae</taxon>
        <taxon>rosids</taxon>
        <taxon>fabids</taxon>
        <taxon>Celastrales</taxon>
        <taxon>Celastraceae</taxon>
        <taxon>Tripterygium</taxon>
    </lineage>
</organism>
<dbReference type="InterPro" id="IPR039624">
    <property type="entry name" value="LEA1/2/D7/KIN2"/>
</dbReference>